<feature type="transmembrane region" description="Helical" evidence="7">
    <location>
        <begin position="372"/>
        <end position="391"/>
    </location>
</feature>
<dbReference type="EMBL" id="JACRTB010000007">
    <property type="protein sequence ID" value="MBC8575982.1"/>
    <property type="molecule type" value="Genomic_DNA"/>
</dbReference>
<evidence type="ECO:0000256" key="7">
    <source>
        <dbReference type="SAM" id="Phobius"/>
    </source>
</evidence>
<dbReference type="InterPro" id="IPR002528">
    <property type="entry name" value="MATE_fam"/>
</dbReference>
<protein>
    <submittedName>
        <fullName evidence="8">MATE family efflux transporter</fullName>
    </submittedName>
</protein>
<name>A0ABR7NJI5_9FIRM</name>
<feature type="transmembrane region" description="Helical" evidence="7">
    <location>
        <begin position="438"/>
        <end position="460"/>
    </location>
</feature>
<feature type="transmembrane region" description="Helical" evidence="7">
    <location>
        <begin position="255"/>
        <end position="275"/>
    </location>
</feature>
<keyword evidence="5 7" id="KW-1133">Transmembrane helix</keyword>
<feature type="transmembrane region" description="Helical" evidence="7">
    <location>
        <begin position="35"/>
        <end position="52"/>
    </location>
</feature>
<sequence length="472" mass="51355">MENMVYFTKSIRLSNHEKREEAALRGNIDFTRGGITGQLILFSIPIILGELFQNLYNSVDSLVVGNFVGSHALAAVSVCSTLSNLLIGFFTGMSIGASVVVSRVFGGGNHEELSSSIRVSFTFSVVLGMGLSVLGILLTPQLVRLSAAPPEVYAEAVVYLRIYLAGLMFTVIYNIGAGILRAVGDSRHPFLILLVSCCINIVLDLLFVVRLPLGVAGVGIATVISQCVSVLLVCRRIFRYDRSFRLAFGELARRRGIIADVTGIGMPSGLQSALISFSNLFVWRYIGGFGPAAMAGVGVAQRLDKFVSMPCKSFGLTITTFVSQNTGAGNHARARRGIQSCLLLGLGVTWGLGFLVYRFAVPCVSLFNSDPQVVEIGVAMMRTIVPLYFFLSIREVYLGVLRGYGNTRIPMLLSLIGMVGLRQVFLAVSMRLRPSLFNIYICYPLAWGTTAAMIAAYYLLTRRRYEPDGQNV</sequence>
<feature type="transmembrane region" description="Helical" evidence="7">
    <location>
        <begin position="190"/>
        <end position="209"/>
    </location>
</feature>
<evidence type="ECO:0000256" key="3">
    <source>
        <dbReference type="ARBA" id="ARBA00022475"/>
    </source>
</evidence>
<accession>A0ABR7NJI5</accession>
<keyword evidence="9" id="KW-1185">Reference proteome</keyword>
<proteinExistence type="predicted"/>
<evidence type="ECO:0000256" key="2">
    <source>
        <dbReference type="ARBA" id="ARBA00022448"/>
    </source>
</evidence>
<gene>
    <name evidence="8" type="ORF">H8717_06080</name>
</gene>
<feature type="transmembrane region" description="Helical" evidence="7">
    <location>
        <begin position="158"/>
        <end position="183"/>
    </location>
</feature>
<evidence type="ECO:0000256" key="4">
    <source>
        <dbReference type="ARBA" id="ARBA00022692"/>
    </source>
</evidence>
<dbReference type="InterPro" id="IPR048279">
    <property type="entry name" value="MdtK-like"/>
</dbReference>
<dbReference type="InterPro" id="IPR052031">
    <property type="entry name" value="Membrane_Transporter-Flippase"/>
</dbReference>
<keyword evidence="2" id="KW-0813">Transport</keyword>
<comment type="caution">
    <text evidence="8">The sequence shown here is derived from an EMBL/GenBank/DDBJ whole genome shotgun (WGS) entry which is preliminary data.</text>
</comment>
<evidence type="ECO:0000256" key="1">
    <source>
        <dbReference type="ARBA" id="ARBA00004651"/>
    </source>
</evidence>
<dbReference type="NCBIfam" id="TIGR00797">
    <property type="entry name" value="matE"/>
    <property type="match status" value="1"/>
</dbReference>
<dbReference type="Proteomes" id="UP000658131">
    <property type="component" value="Unassembled WGS sequence"/>
</dbReference>
<dbReference type="RefSeq" id="WP_262399546.1">
    <property type="nucleotide sequence ID" value="NZ_JACRTB010000007.1"/>
</dbReference>
<feature type="transmembrane region" description="Helical" evidence="7">
    <location>
        <begin position="215"/>
        <end position="234"/>
    </location>
</feature>
<feature type="transmembrane region" description="Helical" evidence="7">
    <location>
        <begin position="341"/>
        <end position="360"/>
    </location>
</feature>
<comment type="subcellular location">
    <subcellularLocation>
        <location evidence="1">Cell membrane</location>
        <topology evidence="1">Multi-pass membrane protein</topology>
    </subcellularLocation>
</comment>
<dbReference type="PIRSF" id="PIRSF006603">
    <property type="entry name" value="DinF"/>
    <property type="match status" value="1"/>
</dbReference>
<feature type="transmembrane region" description="Helical" evidence="7">
    <location>
        <begin position="117"/>
        <end position="138"/>
    </location>
</feature>
<keyword evidence="3" id="KW-1003">Cell membrane</keyword>
<feature type="transmembrane region" description="Helical" evidence="7">
    <location>
        <begin position="281"/>
        <end position="300"/>
    </location>
</feature>
<evidence type="ECO:0000313" key="9">
    <source>
        <dbReference type="Proteomes" id="UP000658131"/>
    </source>
</evidence>
<evidence type="ECO:0000313" key="8">
    <source>
        <dbReference type="EMBL" id="MBC8575982.1"/>
    </source>
</evidence>
<keyword evidence="4 7" id="KW-0812">Transmembrane</keyword>
<evidence type="ECO:0000256" key="6">
    <source>
        <dbReference type="ARBA" id="ARBA00023136"/>
    </source>
</evidence>
<dbReference type="CDD" id="cd13138">
    <property type="entry name" value="MATE_yoeA_like"/>
    <property type="match status" value="1"/>
</dbReference>
<dbReference type="PANTHER" id="PTHR43549:SF3">
    <property type="entry name" value="MULTIDRUG RESISTANCE PROTEIN YPNP-RELATED"/>
    <property type="match status" value="1"/>
</dbReference>
<feature type="transmembrane region" description="Helical" evidence="7">
    <location>
        <begin position="72"/>
        <end position="105"/>
    </location>
</feature>
<dbReference type="Pfam" id="PF01554">
    <property type="entry name" value="MatE"/>
    <property type="match status" value="2"/>
</dbReference>
<keyword evidence="6 7" id="KW-0472">Membrane</keyword>
<organism evidence="8 9">
    <name type="scientific">Yanshouia hominis</name>
    <dbReference type="NCBI Taxonomy" id="2763673"/>
    <lineage>
        <taxon>Bacteria</taxon>
        <taxon>Bacillati</taxon>
        <taxon>Bacillota</taxon>
        <taxon>Clostridia</taxon>
        <taxon>Eubacteriales</taxon>
        <taxon>Oscillospiraceae</taxon>
        <taxon>Yanshouia</taxon>
    </lineage>
</organism>
<feature type="transmembrane region" description="Helical" evidence="7">
    <location>
        <begin position="412"/>
        <end position="432"/>
    </location>
</feature>
<evidence type="ECO:0000256" key="5">
    <source>
        <dbReference type="ARBA" id="ARBA00022989"/>
    </source>
</evidence>
<dbReference type="PANTHER" id="PTHR43549">
    <property type="entry name" value="MULTIDRUG RESISTANCE PROTEIN YPNP-RELATED"/>
    <property type="match status" value="1"/>
</dbReference>
<reference evidence="8 9" key="1">
    <citation type="submission" date="2020-08" db="EMBL/GenBank/DDBJ databases">
        <title>Genome public.</title>
        <authorList>
            <person name="Liu C."/>
            <person name="Sun Q."/>
        </authorList>
    </citation>
    <scope>NUCLEOTIDE SEQUENCE [LARGE SCALE GENOMIC DNA]</scope>
    <source>
        <strain evidence="8 9">BX1</strain>
    </source>
</reference>